<evidence type="ECO:0000313" key="3">
    <source>
        <dbReference type="Proteomes" id="UP001500729"/>
    </source>
</evidence>
<keyword evidence="3" id="KW-1185">Reference proteome</keyword>
<evidence type="ECO:0000313" key="2">
    <source>
        <dbReference type="EMBL" id="GAA0523568.1"/>
    </source>
</evidence>
<organism evidence="2 3">
    <name type="scientific">Saccharopolyspora erythraea</name>
    <name type="common">Streptomyces erythraeus</name>
    <dbReference type="NCBI Taxonomy" id="1836"/>
    <lineage>
        <taxon>Bacteria</taxon>
        <taxon>Bacillati</taxon>
        <taxon>Actinomycetota</taxon>
        <taxon>Actinomycetes</taxon>
        <taxon>Pseudonocardiales</taxon>
        <taxon>Pseudonocardiaceae</taxon>
        <taxon>Saccharopolyspora</taxon>
    </lineage>
</organism>
<comment type="caution">
    <text evidence="2">The sequence shown here is derived from an EMBL/GenBank/DDBJ whole genome shotgun (WGS) entry which is preliminary data.</text>
</comment>
<accession>A0ABN1CQ31</accession>
<protein>
    <submittedName>
        <fullName evidence="2">Uncharacterized protein</fullName>
    </submittedName>
</protein>
<reference evidence="2 3" key="1">
    <citation type="journal article" date="2019" name="Int. J. Syst. Evol. Microbiol.">
        <title>The Global Catalogue of Microorganisms (GCM) 10K type strain sequencing project: providing services to taxonomists for standard genome sequencing and annotation.</title>
        <authorList>
            <consortium name="The Broad Institute Genomics Platform"/>
            <consortium name="The Broad Institute Genome Sequencing Center for Infectious Disease"/>
            <person name="Wu L."/>
            <person name="Ma J."/>
        </authorList>
    </citation>
    <scope>NUCLEOTIDE SEQUENCE [LARGE SCALE GENOMIC DNA]</scope>
    <source>
        <strain evidence="2 3">JCM 10303</strain>
    </source>
</reference>
<dbReference type="Proteomes" id="UP001500729">
    <property type="component" value="Unassembled WGS sequence"/>
</dbReference>
<name>A0ABN1CQ31_SACER</name>
<sequence length="119" mass="12736">MRIYLRRSAFPTGFPAFAVADDRQLRLHDRSRREAEDARRAGNRLVAGDSAPRAFPSAVTPSALPVPCGTPNPSAAEPGIRFQQPIPGPAHRQRAKVDASCNPGTRSETTNEAFVSAGA</sequence>
<feature type="compositionally biased region" description="Basic and acidic residues" evidence="1">
    <location>
        <begin position="30"/>
        <end position="40"/>
    </location>
</feature>
<proteinExistence type="predicted"/>
<dbReference type="EMBL" id="BAAAGS010000012">
    <property type="protein sequence ID" value="GAA0523568.1"/>
    <property type="molecule type" value="Genomic_DNA"/>
</dbReference>
<feature type="compositionally biased region" description="Polar residues" evidence="1">
    <location>
        <begin position="102"/>
        <end position="113"/>
    </location>
</feature>
<gene>
    <name evidence="2" type="ORF">GCM10009533_23540</name>
</gene>
<feature type="region of interest" description="Disordered" evidence="1">
    <location>
        <begin position="30"/>
        <end position="119"/>
    </location>
</feature>
<evidence type="ECO:0000256" key="1">
    <source>
        <dbReference type="SAM" id="MobiDB-lite"/>
    </source>
</evidence>